<comment type="caution">
    <text evidence="13">The sequence shown here is derived from an EMBL/GenBank/DDBJ whole genome shotgun (WGS) entry which is preliminary data.</text>
</comment>
<evidence type="ECO:0000313" key="14">
    <source>
        <dbReference type="Proteomes" id="UP000035763"/>
    </source>
</evidence>
<dbReference type="InterPro" id="IPR036890">
    <property type="entry name" value="HATPase_C_sf"/>
</dbReference>
<evidence type="ECO:0000256" key="9">
    <source>
        <dbReference type="SAM" id="Phobius"/>
    </source>
</evidence>
<evidence type="ECO:0000259" key="10">
    <source>
        <dbReference type="Pfam" id="PF02518"/>
    </source>
</evidence>
<feature type="domain" description="Histidine kinase/HSP90-like ATPase" evidence="10">
    <location>
        <begin position="314"/>
        <end position="397"/>
    </location>
</feature>
<dbReference type="Pfam" id="PF02518">
    <property type="entry name" value="HATPase_c"/>
    <property type="match status" value="1"/>
</dbReference>
<dbReference type="InterPro" id="IPR025828">
    <property type="entry name" value="Put_sensor_dom"/>
</dbReference>
<dbReference type="Gene3D" id="1.20.5.1930">
    <property type="match status" value="1"/>
</dbReference>
<evidence type="ECO:0000256" key="3">
    <source>
        <dbReference type="ARBA" id="ARBA00022553"/>
    </source>
</evidence>
<feature type="transmembrane region" description="Helical" evidence="9">
    <location>
        <begin position="143"/>
        <end position="165"/>
    </location>
</feature>
<keyword evidence="14" id="KW-1185">Reference proteome</keyword>
<dbReference type="EC" id="2.7.13.3" evidence="2"/>
<keyword evidence="8" id="KW-0902">Two-component regulatory system</keyword>
<proteinExistence type="predicted"/>
<reference evidence="13 14" key="1">
    <citation type="journal article" date="2013" name="ISME J.">
        <title>A metabolic model for members of the genus Tetrasphaera involved in enhanced biological phosphorus removal.</title>
        <authorList>
            <person name="Kristiansen R."/>
            <person name="Nguyen H.T.T."/>
            <person name="Saunders A.M."/>
            <person name="Nielsen J.L."/>
            <person name="Wimmer R."/>
            <person name="Le V.Q."/>
            <person name="McIlroy S.J."/>
            <person name="Petrovski S."/>
            <person name="Seviour R.J."/>
            <person name="Calteau A."/>
            <person name="Nielsen K.L."/>
            <person name="Nielsen P.H."/>
        </authorList>
    </citation>
    <scope>NUCLEOTIDE SEQUENCE [LARGE SCALE GENOMIC DNA]</scope>
    <source>
        <strain evidence="13 14">Ben110</strain>
    </source>
</reference>
<gene>
    <name evidence="13" type="ORF">BN11_440012</name>
</gene>
<accession>W6JY21</accession>
<sequence>MTSTRRSPWLATGYGLGHVLMVVPLALLVAGASLIVGLSVVGLGVLLVRPFAPALAGFAGVHRRMAASFLGRDLPEARLTRTGAGPWRQVIAWFGQRTFWQLVLWLLFAATGGLALSALAAGLPFGIIALVATAFGLWSSGEAPLWVSLLLFALGIGLAPLWWYYGDVFMRLRTHTEAAILRPDPNAVLEQRVADLTASRADTVDHSAAELRRIERDLHDGAQARLVSLGMNLGMAADLLDRDPELARQLLQEARHATGAALGDLRSVVRGIHPPVLADRGLIGAVQALALDLPLPVTVDAALPGRPGAPVESAAYFAVAECLANVVKHAGAQTAWVVIAAPKNRLRLQVGDDGRGGVRLDRGTGLAGIARRLGAFDGTMDISSPDGGPTVVTMEVPCEWSSPRTTLSSGTG</sequence>
<dbReference type="PANTHER" id="PTHR24421">
    <property type="entry name" value="NITRATE/NITRITE SENSOR PROTEIN NARX-RELATED"/>
    <property type="match status" value="1"/>
</dbReference>
<dbReference type="InterPro" id="IPR003594">
    <property type="entry name" value="HATPase_dom"/>
</dbReference>
<keyword evidence="9" id="KW-0472">Membrane</keyword>
<dbReference type="GO" id="GO:0005524">
    <property type="term" value="F:ATP binding"/>
    <property type="evidence" value="ECO:0007669"/>
    <property type="project" value="UniProtKB-KW"/>
</dbReference>
<dbReference type="CDD" id="cd16917">
    <property type="entry name" value="HATPase_UhpB-NarQ-NarX-like"/>
    <property type="match status" value="1"/>
</dbReference>
<evidence type="ECO:0000256" key="1">
    <source>
        <dbReference type="ARBA" id="ARBA00000085"/>
    </source>
</evidence>
<protein>
    <recommendedName>
        <fullName evidence="2">histidine kinase</fullName>
        <ecNumber evidence="2">2.7.13.3</ecNumber>
    </recommendedName>
</protein>
<evidence type="ECO:0000256" key="4">
    <source>
        <dbReference type="ARBA" id="ARBA00022679"/>
    </source>
</evidence>
<evidence type="ECO:0000256" key="2">
    <source>
        <dbReference type="ARBA" id="ARBA00012438"/>
    </source>
</evidence>
<dbReference type="STRING" id="1193182.BN11_440012"/>
<dbReference type="GO" id="GO:0016020">
    <property type="term" value="C:membrane"/>
    <property type="evidence" value="ECO:0007669"/>
    <property type="project" value="InterPro"/>
</dbReference>
<feature type="transmembrane region" description="Helical" evidence="9">
    <location>
        <begin position="104"/>
        <end position="137"/>
    </location>
</feature>
<keyword evidence="9" id="KW-0812">Transmembrane</keyword>
<feature type="transmembrane region" description="Helical" evidence="9">
    <location>
        <begin position="20"/>
        <end position="48"/>
    </location>
</feature>
<evidence type="ECO:0000313" key="13">
    <source>
        <dbReference type="EMBL" id="CCH74423.1"/>
    </source>
</evidence>
<keyword evidence="3" id="KW-0597">Phosphoprotein</keyword>
<dbReference type="SUPFAM" id="SSF55874">
    <property type="entry name" value="ATPase domain of HSP90 chaperone/DNA topoisomerase II/histidine kinase"/>
    <property type="match status" value="1"/>
</dbReference>
<keyword evidence="9" id="KW-1133">Transmembrane helix</keyword>
<dbReference type="AlphaFoldDB" id="W6JY21"/>
<feature type="domain" description="Signal transduction histidine kinase subgroup 3 dimerisation and phosphoacceptor" evidence="11">
    <location>
        <begin position="210"/>
        <end position="277"/>
    </location>
</feature>
<evidence type="ECO:0000256" key="6">
    <source>
        <dbReference type="ARBA" id="ARBA00022777"/>
    </source>
</evidence>
<evidence type="ECO:0000256" key="5">
    <source>
        <dbReference type="ARBA" id="ARBA00022741"/>
    </source>
</evidence>
<keyword evidence="5" id="KW-0547">Nucleotide-binding</keyword>
<dbReference type="GO" id="GO:0046983">
    <property type="term" value="F:protein dimerization activity"/>
    <property type="evidence" value="ECO:0007669"/>
    <property type="project" value="InterPro"/>
</dbReference>
<comment type="catalytic activity">
    <reaction evidence="1">
        <text>ATP + protein L-histidine = ADP + protein N-phospho-L-histidine.</text>
        <dbReference type="EC" id="2.7.13.3"/>
    </reaction>
</comment>
<keyword evidence="7" id="KW-0067">ATP-binding</keyword>
<evidence type="ECO:0000259" key="11">
    <source>
        <dbReference type="Pfam" id="PF07730"/>
    </source>
</evidence>
<dbReference type="PANTHER" id="PTHR24421:SF10">
    <property type="entry name" value="NITRATE_NITRITE SENSOR PROTEIN NARQ"/>
    <property type="match status" value="1"/>
</dbReference>
<keyword evidence="6 13" id="KW-0418">Kinase</keyword>
<dbReference type="EMBL" id="CAJA01000379">
    <property type="protein sequence ID" value="CCH74423.1"/>
    <property type="molecule type" value="Genomic_DNA"/>
</dbReference>
<dbReference type="InterPro" id="IPR050482">
    <property type="entry name" value="Sensor_HK_TwoCompSys"/>
</dbReference>
<dbReference type="RefSeq" id="WP_053084004.1">
    <property type="nucleotide sequence ID" value="NZ_HG764815.1"/>
</dbReference>
<organism evidence="13 14">
    <name type="scientific">Nostocoides australiense Ben110</name>
    <dbReference type="NCBI Taxonomy" id="1193182"/>
    <lineage>
        <taxon>Bacteria</taxon>
        <taxon>Bacillati</taxon>
        <taxon>Actinomycetota</taxon>
        <taxon>Actinomycetes</taxon>
        <taxon>Micrococcales</taxon>
        <taxon>Intrasporangiaceae</taxon>
        <taxon>Nostocoides</taxon>
    </lineage>
</organism>
<evidence type="ECO:0000256" key="8">
    <source>
        <dbReference type="ARBA" id="ARBA00023012"/>
    </source>
</evidence>
<dbReference type="Pfam" id="PF07730">
    <property type="entry name" value="HisKA_3"/>
    <property type="match status" value="1"/>
</dbReference>
<dbReference type="InterPro" id="IPR011712">
    <property type="entry name" value="Sig_transdc_His_kin_sub3_dim/P"/>
</dbReference>
<dbReference type="Proteomes" id="UP000035763">
    <property type="component" value="Unassembled WGS sequence"/>
</dbReference>
<dbReference type="Gene3D" id="3.30.565.10">
    <property type="entry name" value="Histidine kinase-like ATPase, C-terminal domain"/>
    <property type="match status" value="1"/>
</dbReference>
<name>W6JY21_9MICO</name>
<evidence type="ECO:0000259" key="12">
    <source>
        <dbReference type="Pfam" id="PF13796"/>
    </source>
</evidence>
<feature type="domain" description="Putative sensor" evidence="12">
    <location>
        <begin position="17"/>
        <end position="175"/>
    </location>
</feature>
<dbReference type="Pfam" id="PF13796">
    <property type="entry name" value="Sensor"/>
    <property type="match status" value="1"/>
</dbReference>
<dbReference type="GO" id="GO:0000155">
    <property type="term" value="F:phosphorelay sensor kinase activity"/>
    <property type="evidence" value="ECO:0007669"/>
    <property type="project" value="InterPro"/>
</dbReference>
<keyword evidence="4" id="KW-0808">Transferase</keyword>
<evidence type="ECO:0000256" key="7">
    <source>
        <dbReference type="ARBA" id="ARBA00022840"/>
    </source>
</evidence>